<evidence type="ECO:0000256" key="4">
    <source>
        <dbReference type="PROSITE-ProRule" id="PRU10007"/>
    </source>
</evidence>
<evidence type="ECO:0000313" key="8">
    <source>
        <dbReference type="Proteomes" id="UP001385951"/>
    </source>
</evidence>
<comment type="similarity">
    <text evidence="1 5">Belongs to the aldehyde dehydrogenase family.</text>
</comment>
<evidence type="ECO:0000256" key="3">
    <source>
        <dbReference type="ARBA" id="ARBA00023027"/>
    </source>
</evidence>
<evidence type="ECO:0000259" key="6">
    <source>
        <dbReference type="Pfam" id="PF00171"/>
    </source>
</evidence>
<dbReference type="InterPro" id="IPR029510">
    <property type="entry name" value="Ald_DH_CS_GLU"/>
</dbReference>
<name>A0AAW0G4U2_9APHY</name>
<dbReference type="Gene3D" id="3.40.309.10">
    <property type="entry name" value="Aldehyde Dehydrogenase, Chain A, domain 2"/>
    <property type="match status" value="1"/>
</dbReference>
<keyword evidence="8" id="KW-1185">Reference proteome</keyword>
<evidence type="ECO:0000313" key="7">
    <source>
        <dbReference type="EMBL" id="KAK7687896.1"/>
    </source>
</evidence>
<dbReference type="AlphaFoldDB" id="A0AAW0G4U2"/>
<protein>
    <recommendedName>
        <fullName evidence="6">Aldehyde dehydrogenase domain-containing protein</fullName>
    </recommendedName>
</protein>
<dbReference type="InterPro" id="IPR016163">
    <property type="entry name" value="Ald_DH_C"/>
</dbReference>
<dbReference type="GO" id="GO:0016620">
    <property type="term" value="F:oxidoreductase activity, acting on the aldehyde or oxo group of donors, NAD or NADP as acceptor"/>
    <property type="evidence" value="ECO:0007669"/>
    <property type="project" value="InterPro"/>
</dbReference>
<evidence type="ECO:0000256" key="1">
    <source>
        <dbReference type="ARBA" id="ARBA00009986"/>
    </source>
</evidence>
<dbReference type="InterPro" id="IPR016162">
    <property type="entry name" value="Ald_DH_N"/>
</dbReference>
<keyword evidence="2 5" id="KW-0560">Oxidoreductase</keyword>
<feature type="active site" evidence="4">
    <location>
        <position position="256"/>
    </location>
</feature>
<dbReference type="InterPro" id="IPR016161">
    <property type="entry name" value="Ald_DH/histidinol_DH"/>
</dbReference>
<keyword evidence="3" id="KW-0520">NAD</keyword>
<accession>A0AAW0G4U2</accession>
<dbReference type="Pfam" id="PF00171">
    <property type="entry name" value="Aldedh"/>
    <property type="match status" value="1"/>
</dbReference>
<dbReference type="SUPFAM" id="SSF53720">
    <property type="entry name" value="ALDH-like"/>
    <property type="match status" value="1"/>
</dbReference>
<organism evidence="7 8">
    <name type="scientific">Cerrena zonata</name>
    <dbReference type="NCBI Taxonomy" id="2478898"/>
    <lineage>
        <taxon>Eukaryota</taxon>
        <taxon>Fungi</taxon>
        <taxon>Dikarya</taxon>
        <taxon>Basidiomycota</taxon>
        <taxon>Agaricomycotina</taxon>
        <taxon>Agaricomycetes</taxon>
        <taxon>Polyporales</taxon>
        <taxon>Cerrenaceae</taxon>
        <taxon>Cerrena</taxon>
    </lineage>
</organism>
<dbReference type="PANTHER" id="PTHR42986">
    <property type="entry name" value="BENZALDEHYDE DEHYDROGENASE YFMT"/>
    <property type="match status" value="1"/>
</dbReference>
<feature type="domain" description="Aldehyde dehydrogenase" evidence="6">
    <location>
        <begin position="18"/>
        <end position="472"/>
    </location>
</feature>
<dbReference type="PROSITE" id="PS00687">
    <property type="entry name" value="ALDEHYDE_DEHYDR_GLU"/>
    <property type="match status" value="1"/>
</dbReference>
<dbReference type="EMBL" id="JASBNA010000012">
    <property type="protein sequence ID" value="KAK7687896.1"/>
    <property type="molecule type" value="Genomic_DNA"/>
</dbReference>
<dbReference type="PANTHER" id="PTHR42986:SF1">
    <property type="entry name" value="BENZALDEHYDE DEHYDROGENASE YFMT"/>
    <property type="match status" value="1"/>
</dbReference>
<reference evidence="7 8" key="1">
    <citation type="submission" date="2022-09" db="EMBL/GenBank/DDBJ databases">
        <authorList>
            <person name="Palmer J.M."/>
        </authorList>
    </citation>
    <scope>NUCLEOTIDE SEQUENCE [LARGE SCALE GENOMIC DNA]</scope>
    <source>
        <strain evidence="7 8">DSM 7382</strain>
    </source>
</reference>
<evidence type="ECO:0000256" key="5">
    <source>
        <dbReference type="RuleBase" id="RU003345"/>
    </source>
</evidence>
<proteinExistence type="inferred from homology"/>
<dbReference type="Gene3D" id="3.40.605.10">
    <property type="entry name" value="Aldehyde Dehydrogenase, Chain A, domain 1"/>
    <property type="match status" value="1"/>
</dbReference>
<dbReference type="InterPro" id="IPR015590">
    <property type="entry name" value="Aldehyde_DH_dom"/>
</dbReference>
<gene>
    <name evidence="7" type="ORF">QCA50_009115</name>
</gene>
<evidence type="ECO:0000256" key="2">
    <source>
        <dbReference type="ARBA" id="ARBA00023002"/>
    </source>
</evidence>
<comment type="caution">
    <text evidence="7">The sequence shown here is derived from an EMBL/GenBank/DDBJ whole genome shotgun (WGS) entry which is preliminary data.</text>
</comment>
<sequence>MSTPFTSLLINGQVRPASSGKSYEVRNPFSSEVVGTAASATAQDCKDAIEAAGNAFKTWERSPLAQRRDIFLKAADLLVSDKYKTKILAAIRDETAAVDPVLQAFAVEFSGSALKDAAGLINKLKGETFPSDTPGAYVIGQRRPMGVVLSISPWNAPVFLGVRAVACAIICGNTVVYKASEVSPRSLSVLGEVFTEAGLPAGVFNFISMDRNDAPALTAEIIAHPLIRQINFCGSDRVGRIIAQEAAKWLKPCIFELGGKSPVLVLDDADLEDAARAIVSNALFHSGQICMSTERVIVQRGASEKLISLIKQNISTLKAGNYADYPKVQLSALFTAASAENVVGMIREAQAEGAEVLVGDVKNEGAIVQPHVITCVKPGMRLWERESFGPILIVAVADTIDEIVDLANESTYSLSAGIWTKDIHTAFDVTSRVRSGLANINGGTFHGESLLGHGGLGASTGYGRFSVEEFTDHRVIVVHP</sequence>
<dbReference type="Proteomes" id="UP001385951">
    <property type="component" value="Unassembled WGS sequence"/>
</dbReference>